<protein>
    <submittedName>
        <fullName evidence="1">Uncharacterized protein</fullName>
    </submittedName>
</protein>
<accession>A0AB38YGU3</accession>
<dbReference type="AlphaFoldDB" id="A0AB38YGU3"/>
<proteinExistence type="predicted"/>
<name>A0AB38YGU3_9GAMM</name>
<dbReference type="EMBL" id="CP101717">
    <property type="protein sequence ID" value="WLD58291.1"/>
    <property type="molecule type" value="Genomic_DNA"/>
</dbReference>
<dbReference type="RefSeq" id="WP_304995577.1">
    <property type="nucleotide sequence ID" value="NZ_CP101717.1"/>
</dbReference>
<reference evidence="1" key="1">
    <citation type="submission" date="2022-07" db="EMBL/GenBank/DDBJ databases">
        <title>Complete genome sequence of Salinispirillum sp. LH10-3-1 capable of multiple carbohydrate inversion isolated from a soda lake.</title>
        <authorList>
            <person name="Liu J."/>
            <person name="Zhai Y."/>
            <person name="Zhang H."/>
            <person name="Yang H."/>
            <person name="Qu J."/>
            <person name="Li J."/>
        </authorList>
    </citation>
    <scope>NUCLEOTIDE SEQUENCE</scope>
    <source>
        <strain evidence="1">LH 10-3-1</strain>
    </source>
</reference>
<gene>
    <name evidence="1" type="ORF">NFC81_00515</name>
</gene>
<organism evidence="1">
    <name type="scientific">Salinispirillum sp. LH 10-3-1</name>
    <dbReference type="NCBI Taxonomy" id="2952525"/>
    <lineage>
        <taxon>Bacteria</taxon>
        <taxon>Pseudomonadati</taxon>
        <taxon>Pseudomonadota</taxon>
        <taxon>Gammaproteobacteria</taxon>
        <taxon>Oceanospirillales</taxon>
        <taxon>Saccharospirillaceae</taxon>
        <taxon>Salinispirillum</taxon>
    </lineage>
</organism>
<sequence>METLNQSYFSASERLLATSSPCPGYRIYLRAHLKHGYRLPMDQLRQDITAIVPALADLSYQQHITPLTRRMQVKLEQALGVEIKTIDVEVQYLPMHKNAVSQVQKNHAA</sequence>
<evidence type="ECO:0000313" key="1">
    <source>
        <dbReference type="EMBL" id="WLD58291.1"/>
    </source>
</evidence>